<feature type="compositionally biased region" description="Low complexity" evidence="2">
    <location>
        <begin position="651"/>
        <end position="666"/>
    </location>
</feature>
<dbReference type="AlphaFoldDB" id="A0A9P6MHP0"/>
<keyword evidence="1" id="KW-0694">RNA-binding</keyword>
<dbReference type="PROSITE" id="PS50084">
    <property type="entry name" value="KH_TYPE_1"/>
    <property type="match status" value="1"/>
</dbReference>
<evidence type="ECO:0000313" key="4">
    <source>
        <dbReference type="Proteomes" id="UP000749646"/>
    </source>
</evidence>
<dbReference type="GO" id="GO:0003723">
    <property type="term" value="F:RNA binding"/>
    <property type="evidence" value="ECO:0007669"/>
    <property type="project" value="UniProtKB-UniRule"/>
</dbReference>
<evidence type="ECO:0000256" key="2">
    <source>
        <dbReference type="SAM" id="MobiDB-lite"/>
    </source>
</evidence>
<organism evidence="3 4">
    <name type="scientific">Modicella reniformis</name>
    <dbReference type="NCBI Taxonomy" id="1440133"/>
    <lineage>
        <taxon>Eukaryota</taxon>
        <taxon>Fungi</taxon>
        <taxon>Fungi incertae sedis</taxon>
        <taxon>Mucoromycota</taxon>
        <taxon>Mortierellomycotina</taxon>
        <taxon>Mortierellomycetes</taxon>
        <taxon>Mortierellales</taxon>
        <taxon>Mortierellaceae</taxon>
        <taxon>Modicella</taxon>
    </lineage>
</organism>
<accession>A0A9P6MHP0</accession>
<evidence type="ECO:0000256" key="1">
    <source>
        <dbReference type="PROSITE-ProRule" id="PRU00117"/>
    </source>
</evidence>
<reference evidence="3" key="1">
    <citation type="journal article" date="2020" name="Fungal Divers.">
        <title>Resolving the Mortierellaceae phylogeny through synthesis of multi-gene phylogenetics and phylogenomics.</title>
        <authorList>
            <person name="Vandepol N."/>
            <person name="Liber J."/>
            <person name="Desiro A."/>
            <person name="Na H."/>
            <person name="Kennedy M."/>
            <person name="Barry K."/>
            <person name="Grigoriev I.V."/>
            <person name="Miller A.N."/>
            <person name="O'Donnell K."/>
            <person name="Stajich J.E."/>
            <person name="Bonito G."/>
        </authorList>
    </citation>
    <scope>NUCLEOTIDE SEQUENCE</scope>
    <source>
        <strain evidence="3">MES-2147</strain>
    </source>
</reference>
<dbReference type="OrthoDB" id="5392646at2759"/>
<feature type="region of interest" description="Disordered" evidence="2">
    <location>
        <begin position="641"/>
        <end position="668"/>
    </location>
</feature>
<name>A0A9P6MHP0_9FUNG</name>
<gene>
    <name evidence="3" type="ORF">BGZ65_003974</name>
</gene>
<evidence type="ECO:0000313" key="3">
    <source>
        <dbReference type="EMBL" id="KAG0000894.1"/>
    </source>
</evidence>
<keyword evidence="4" id="KW-1185">Reference proteome</keyword>
<sequence>MSSRIPPQQSTHWLASSFRARACCTQRTVARNSISAGINTRISTKISTVNAAGADRLSLHSLFFSTSSTSTTKRKSTLDAATLDSISQTLIKDLYTTQSSAKSKVTIEDVLALKPPNKVVSVDEFNRTREIVAASFNVTQLRSVLRSQNRPAVGKKSILINQVMLLMDLEVEAPKAALGVVEGPYSPAQPFTSFSSSRRELFFMLESEGDSLRRIEKEKKVRVAIDITNETYMIQGSEQSIQEAQELIQELVMVTEETWDISSYSNRDLVMKVPSALEDIARRSGTFVSAGDENTLIIAGRSDKAMEEAKRLFDLRLHESADGVEGITLFHQEDELNPVGMFPVYDSVAMTLDENQNSYFRICQTGSFADKTLDNLIIHPVQSTPSDITTLEELRKHMRGTVDNAIAPHHTLDLSAHFGQVIFLNKNHNLIQPPMPGAFDTLDLEEWLKEAVSRLPLVSLKTKTIEAEYIPSSRLLQASSTPDPALRPIRIVFALNHDGDLIIQDGRTVNRQFLANLMMLGQPTDVQIRGELATRIELESPILSELMSQTTLVSSNRLQCPNFFSFRGLSPLSSSSIPAAAQVGLGSIPTHTLRTVSFKTTGIFDYNGLSLVASDIVDQYGHVRKQELKLLPVPFTSSSLISGEGDTDAPTSTQTSSALSSSSSTSPLENWDELMKATLHFSRII</sequence>
<comment type="caution">
    <text evidence="3">The sequence shown here is derived from an EMBL/GenBank/DDBJ whole genome shotgun (WGS) entry which is preliminary data.</text>
</comment>
<proteinExistence type="predicted"/>
<dbReference type="Proteomes" id="UP000749646">
    <property type="component" value="Unassembled WGS sequence"/>
</dbReference>
<protein>
    <submittedName>
        <fullName evidence="3">Uncharacterized protein</fullName>
    </submittedName>
</protein>
<dbReference type="EMBL" id="JAAAHW010000583">
    <property type="protein sequence ID" value="KAG0000894.1"/>
    <property type="molecule type" value="Genomic_DNA"/>
</dbReference>